<evidence type="ECO:0000256" key="1">
    <source>
        <dbReference type="PROSITE-ProRule" id="PRU10141"/>
    </source>
</evidence>
<feature type="domain" description="Protein kinase" evidence="3">
    <location>
        <begin position="1014"/>
        <end position="1305"/>
    </location>
</feature>
<dbReference type="Proteomes" id="UP000027222">
    <property type="component" value="Unassembled WGS sequence"/>
</dbReference>
<dbReference type="InterPro" id="IPR001245">
    <property type="entry name" value="Ser-Thr/Tyr_kinase_cat_dom"/>
</dbReference>
<dbReference type="GO" id="GO:0004674">
    <property type="term" value="F:protein serine/threonine kinase activity"/>
    <property type="evidence" value="ECO:0007669"/>
    <property type="project" value="TreeGrafter"/>
</dbReference>
<dbReference type="InterPro" id="IPR036537">
    <property type="entry name" value="Adaptor_Cbl_N_dom_sf"/>
</dbReference>
<dbReference type="GO" id="GO:0007166">
    <property type="term" value="P:cell surface receptor signaling pathway"/>
    <property type="evidence" value="ECO:0007669"/>
    <property type="project" value="InterPro"/>
</dbReference>
<feature type="compositionally biased region" description="Polar residues" evidence="2">
    <location>
        <begin position="1"/>
        <end position="13"/>
    </location>
</feature>
<reference evidence="5" key="1">
    <citation type="journal article" date="2014" name="Proc. Natl. Acad. Sci. U.S.A.">
        <title>Extensive sampling of basidiomycete genomes demonstrates inadequacy of the white-rot/brown-rot paradigm for wood decay fungi.</title>
        <authorList>
            <person name="Riley R."/>
            <person name="Salamov A.A."/>
            <person name="Brown D.W."/>
            <person name="Nagy L.G."/>
            <person name="Floudas D."/>
            <person name="Held B.W."/>
            <person name="Levasseur A."/>
            <person name="Lombard V."/>
            <person name="Morin E."/>
            <person name="Otillar R."/>
            <person name="Lindquist E.A."/>
            <person name="Sun H."/>
            <person name="LaButti K.M."/>
            <person name="Schmutz J."/>
            <person name="Jabbour D."/>
            <person name="Luo H."/>
            <person name="Baker S.E."/>
            <person name="Pisabarro A.G."/>
            <person name="Walton J.D."/>
            <person name="Blanchette R.A."/>
            <person name="Henrissat B."/>
            <person name="Martin F."/>
            <person name="Cullen D."/>
            <person name="Hibbett D.S."/>
            <person name="Grigoriev I.V."/>
        </authorList>
    </citation>
    <scope>NUCLEOTIDE SEQUENCE [LARGE SCALE GENOMIC DNA]</scope>
    <source>
        <strain evidence="5">CBS 339.88</strain>
    </source>
</reference>
<dbReference type="Gene3D" id="1.10.510.10">
    <property type="entry name" value="Transferase(Phosphotransferase) domain 1"/>
    <property type="match status" value="1"/>
</dbReference>
<dbReference type="InterPro" id="IPR059179">
    <property type="entry name" value="MLKL-like_MCAfunc"/>
</dbReference>
<dbReference type="HOGENOM" id="CLU_241405_0_0_1"/>
<evidence type="ECO:0000259" key="3">
    <source>
        <dbReference type="PROSITE" id="PS50011"/>
    </source>
</evidence>
<name>A0A067T4T2_GALM3</name>
<feature type="region of interest" description="Disordered" evidence="2">
    <location>
        <begin position="591"/>
        <end position="618"/>
    </location>
</feature>
<dbReference type="Pfam" id="PF07714">
    <property type="entry name" value="PK_Tyr_Ser-Thr"/>
    <property type="match status" value="1"/>
</dbReference>
<dbReference type="STRING" id="685588.A0A067T4T2"/>
<dbReference type="InterPro" id="IPR017441">
    <property type="entry name" value="Protein_kinase_ATP_BS"/>
</dbReference>
<dbReference type="PROSITE" id="PS00107">
    <property type="entry name" value="PROTEIN_KINASE_ATP"/>
    <property type="match status" value="1"/>
</dbReference>
<feature type="compositionally biased region" description="Low complexity" evidence="2">
    <location>
        <begin position="45"/>
        <end position="66"/>
    </location>
</feature>
<proteinExistence type="predicted"/>
<feature type="region of interest" description="Disordered" evidence="2">
    <location>
        <begin position="1342"/>
        <end position="1371"/>
    </location>
</feature>
<feature type="compositionally biased region" description="Polar residues" evidence="2">
    <location>
        <begin position="1342"/>
        <end position="1358"/>
    </location>
</feature>
<keyword evidence="1" id="KW-0547">Nucleotide-binding</keyword>
<evidence type="ECO:0000313" key="5">
    <source>
        <dbReference type="Proteomes" id="UP000027222"/>
    </source>
</evidence>
<dbReference type="GO" id="GO:0005524">
    <property type="term" value="F:ATP binding"/>
    <property type="evidence" value="ECO:0007669"/>
    <property type="project" value="UniProtKB-UniRule"/>
</dbReference>
<keyword evidence="1" id="KW-0067">ATP-binding</keyword>
<sequence>MSRNNEPGPSQITRGVPSRGRGGRAQPIQSPERSAPASRSLIPVSSSGRVVTRTSSGSIPRGVSSSSRAHASILQSARQVGIQGGTFNTAGTQQFNITLNLGDQGREEEPQEHLDEPSRYQGAYGARQDHHEALPNSYEDYGSTTRYQNLIVQRSSDIYYRLIAVKGRGSPLWIPGSNQSLEIGYQRQGTGIGDVGIITVAGSFDFLFNIFLPPDHPYNPPELPENFTPFPFSPLDVQKHREFDDDSYLSSASVKKSRTGGLSGLTFESSASEGAILTMPIGSNSEDIASTVRLRNYITTHAQPWYDYIVGVRGREIQNGDVRLVTGWDKSKAWGMATFTNTSAQQEPFLLQFKPIERGNAGRTYGWEYSGSAEVRSGPGAQEKVRIRMGDPSLDGVEYENQCLFIRTLNVTLQDHLWTKLATEFGLQEIYGGQSNTYDTPYSRSSREGSTSATGSSTSAAQSFSAAEHGGRMATVVAGSTSEDSPTPKPTNSVVFSPLKTSLSEHPSKGINKMLLELNPTARMAITEDKDWTAVLREDDTILPPAEQLFDRIMASNVVCIEQDTVFLQSREADRAVAPLEIGHNLNLEARDDIGNDTKDPTKISSKAPPMADAPSSLSHFDSFLGSPLLTSVTPTSPTADETENQKPWSSQGLPEEVVTENVYPPRRSDGKKPASAVQNIPFEKTRQAVANAVSSVLGTVDNEDLLAGIEYSNMSPVPELSLAARTLLNIWGCVQKVDMNVFRCLRLTERCADILLSVRQEVHDAGDESAAELAIPLVKLEEAFVHIHHFMVKQNNRSWLKKYIRRDEFMADIARAESMLNDVITLFAVSIQTRVIKNAIPKLDHLHQTQPFVPTNDALSILEAIQTTQNSQDTANDSSDLRQRMQAAIQTANDSDLLQILQVTRQEIPDTVKTLQRALEDLVDQEQDASQSNAVERRVSEEINENVVYTQKRSESVVSTDSSLSDASLGDDSGIAMKDTLGQEFIEAGIDALRRLDRGGETLPSWTITKFEIDRDQKIGIGFFSDTYRGTWRGKTVAIKVLAETTPRNLFLREVAIWKSLRHPNVLPLYGASSATGDPPWFLVSPYLNNGTLVEHLKRIDIVDKTAGLVVDSSAASLTVHDNSSDAATKALHQDADEVQHGWDLLRFMHEIAKGMQYLHGQGVLHGDLRASKVLVDNKYKCLIFDFGLSEMKWESSRISGITPHGTLRWQPPELLAGRSHLTAEVDVWAFSISCVEILSMGKLPWPFMDDNAVRDLVLKEDQRPPIPKYPPFNTPGLQDILRACWQRNPQERPTFAEIAHNFESLRRSHNPQAFRLSLLEGSQSPGNPEVDAPRLLQSTGLKSDEINTSMGTQDSSRPPEYPHRESTAASANIMPVPTISLGPSDLSLKLLESNYSGGQDAMLAKDDYEPFPPTYDRIAGMNERLYRLVLSHGFHPSLVLSLWEPSPIELGDIGYLSKPKGQFVTLFSAYDPRTSDQPEIRVLPSIQGYGVVKDEKQHHPKRTVTRRALNIIDSLKHHNYSSETIVRRPSFPLKAGHKTAYLYTETTEYRYMNTLDAPKKWFQSNVDVIIRTYGHHHDIQKEDLFLITGTLRAPNYALLVSQGHPDGLARFNVYANPKIGQPWGTFSTEMEISEGPSLDSEEPGQTRLSSTKVSIHGSTPWNTVLAARLRFKPDNLQPTAR</sequence>
<keyword evidence="5" id="KW-1185">Reference proteome</keyword>
<feature type="compositionally biased region" description="Low complexity" evidence="2">
    <location>
        <begin position="630"/>
        <end position="639"/>
    </location>
</feature>
<dbReference type="OrthoDB" id="1668230at2759"/>
<evidence type="ECO:0000313" key="4">
    <source>
        <dbReference type="EMBL" id="KDR78141.1"/>
    </source>
</evidence>
<protein>
    <recommendedName>
        <fullName evidence="3">Protein kinase domain-containing protein</fullName>
    </recommendedName>
</protein>
<dbReference type="PANTHER" id="PTHR44329">
    <property type="entry name" value="SERINE/THREONINE-PROTEIN KINASE TNNI3K-RELATED"/>
    <property type="match status" value="1"/>
</dbReference>
<dbReference type="PROSITE" id="PS50011">
    <property type="entry name" value="PROTEIN_KINASE_DOM"/>
    <property type="match status" value="1"/>
</dbReference>
<feature type="compositionally biased region" description="Low complexity" evidence="2">
    <location>
        <begin position="448"/>
        <end position="468"/>
    </location>
</feature>
<evidence type="ECO:0000256" key="2">
    <source>
        <dbReference type="SAM" id="MobiDB-lite"/>
    </source>
</evidence>
<dbReference type="EMBL" id="KL142375">
    <property type="protein sequence ID" value="KDR78141.1"/>
    <property type="molecule type" value="Genomic_DNA"/>
</dbReference>
<gene>
    <name evidence="4" type="ORF">GALMADRAFT_245167</name>
</gene>
<dbReference type="CDD" id="cd21037">
    <property type="entry name" value="MLKL_NTD"/>
    <property type="match status" value="1"/>
</dbReference>
<dbReference type="SUPFAM" id="SSF56112">
    <property type="entry name" value="Protein kinase-like (PK-like)"/>
    <property type="match status" value="1"/>
</dbReference>
<feature type="region of interest" description="Disordered" evidence="2">
    <location>
        <begin position="1"/>
        <end position="66"/>
    </location>
</feature>
<dbReference type="Gene3D" id="3.30.200.20">
    <property type="entry name" value="Phosphorylase Kinase, domain 1"/>
    <property type="match status" value="1"/>
</dbReference>
<dbReference type="InterPro" id="IPR000719">
    <property type="entry name" value="Prot_kinase_dom"/>
</dbReference>
<feature type="binding site" evidence="1">
    <location>
        <position position="1041"/>
    </location>
    <ligand>
        <name>ATP</name>
        <dbReference type="ChEBI" id="CHEBI:30616"/>
    </ligand>
</feature>
<accession>A0A067T4T2</accession>
<feature type="compositionally biased region" description="Polar residues" evidence="2">
    <location>
        <begin position="478"/>
        <end position="497"/>
    </location>
</feature>
<dbReference type="Gene3D" id="1.20.930.20">
    <property type="entry name" value="Adaptor protein Cbl, N-terminal domain"/>
    <property type="match status" value="1"/>
</dbReference>
<feature type="region of interest" description="Disordered" evidence="2">
    <location>
        <begin position="630"/>
        <end position="658"/>
    </location>
</feature>
<feature type="compositionally biased region" description="Basic and acidic residues" evidence="2">
    <location>
        <begin position="591"/>
        <end position="602"/>
    </location>
</feature>
<feature type="region of interest" description="Disordered" evidence="2">
    <location>
        <begin position="436"/>
        <end position="497"/>
    </location>
</feature>
<organism evidence="4 5">
    <name type="scientific">Galerina marginata (strain CBS 339.88)</name>
    <dbReference type="NCBI Taxonomy" id="685588"/>
    <lineage>
        <taxon>Eukaryota</taxon>
        <taxon>Fungi</taxon>
        <taxon>Dikarya</taxon>
        <taxon>Basidiomycota</taxon>
        <taxon>Agaricomycotina</taxon>
        <taxon>Agaricomycetes</taxon>
        <taxon>Agaricomycetidae</taxon>
        <taxon>Agaricales</taxon>
        <taxon>Agaricineae</taxon>
        <taxon>Strophariaceae</taxon>
        <taxon>Galerina</taxon>
    </lineage>
</organism>
<dbReference type="InterPro" id="IPR051681">
    <property type="entry name" value="Ser/Thr_Kinases-Pseudokinases"/>
</dbReference>
<dbReference type="InterPro" id="IPR011009">
    <property type="entry name" value="Kinase-like_dom_sf"/>
</dbReference>